<evidence type="ECO:0000313" key="3">
    <source>
        <dbReference type="EMBL" id="GHC62845.1"/>
    </source>
</evidence>
<dbReference type="InterPro" id="IPR023393">
    <property type="entry name" value="START-like_dom_sf"/>
</dbReference>
<keyword evidence="4" id="KW-1185">Reference proteome</keyword>
<reference evidence="3" key="1">
    <citation type="journal article" date="2014" name="Int. J. Syst. Evol. Microbiol.">
        <title>Complete genome sequence of Corynebacterium casei LMG S-19264T (=DSM 44701T), isolated from a smear-ripened cheese.</title>
        <authorList>
            <consortium name="US DOE Joint Genome Institute (JGI-PGF)"/>
            <person name="Walter F."/>
            <person name="Albersmeier A."/>
            <person name="Kalinowski J."/>
            <person name="Ruckert C."/>
        </authorList>
    </citation>
    <scope>NUCLEOTIDE SEQUENCE</scope>
    <source>
        <strain evidence="3">KCTC 23310</strain>
    </source>
</reference>
<proteinExistence type="inferred from homology"/>
<organism evidence="3 4">
    <name type="scientific">Neogemmobacter tilapiae</name>
    <dbReference type="NCBI Taxonomy" id="875041"/>
    <lineage>
        <taxon>Bacteria</taxon>
        <taxon>Pseudomonadati</taxon>
        <taxon>Pseudomonadota</taxon>
        <taxon>Alphaproteobacteria</taxon>
        <taxon>Rhodobacterales</taxon>
        <taxon>Paracoccaceae</taxon>
        <taxon>Neogemmobacter</taxon>
    </lineage>
</organism>
<evidence type="ECO:0000259" key="2">
    <source>
        <dbReference type="Pfam" id="PF08327"/>
    </source>
</evidence>
<reference evidence="3" key="2">
    <citation type="submission" date="2020-09" db="EMBL/GenBank/DDBJ databases">
        <authorList>
            <person name="Sun Q."/>
            <person name="Kim S."/>
        </authorList>
    </citation>
    <scope>NUCLEOTIDE SEQUENCE</scope>
    <source>
        <strain evidence="3">KCTC 23310</strain>
    </source>
</reference>
<feature type="domain" description="Activator of Hsp90 ATPase homologue 1/2-like C-terminal" evidence="2">
    <location>
        <begin position="14"/>
        <end position="144"/>
    </location>
</feature>
<name>A0A918TW20_9RHOB</name>
<evidence type="ECO:0000313" key="4">
    <source>
        <dbReference type="Proteomes" id="UP000638981"/>
    </source>
</evidence>
<dbReference type="Pfam" id="PF08327">
    <property type="entry name" value="AHSA1"/>
    <property type="match status" value="1"/>
</dbReference>
<evidence type="ECO:0000256" key="1">
    <source>
        <dbReference type="ARBA" id="ARBA00006817"/>
    </source>
</evidence>
<dbReference type="SUPFAM" id="SSF55961">
    <property type="entry name" value="Bet v1-like"/>
    <property type="match status" value="1"/>
</dbReference>
<accession>A0A918TW20</accession>
<sequence length="147" mass="16359">MEDRSITLTRVIQASPEAVWKCWTDPAILPEWFGPKGHSCKTKSIDLRQGGSWRFDMLGPKGEVWANRHEFTLYDPPKRIEFVMSDDSDGDPHAWVTVTLEPEAGGTRVTQVMVFPDAAIRQAVVDFGAIELGQTTLDKLAAMAEAL</sequence>
<dbReference type="RefSeq" id="WP_189412385.1">
    <property type="nucleotide sequence ID" value="NZ_BMYJ01000009.1"/>
</dbReference>
<dbReference type="AlphaFoldDB" id="A0A918TW20"/>
<protein>
    <recommendedName>
        <fullName evidence="2">Activator of Hsp90 ATPase homologue 1/2-like C-terminal domain-containing protein</fullName>
    </recommendedName>
</protein>
<dbReference type="Gene3D" id="3.30.530.20">
    <property type="match status" value="1"/>
</dbReference>
<comment type="caution">
    <text evidence="3">The sequence shown here is derived from an EMBL/GenBank/DDBJ whole genome shotgun (WGS) entry which is preliminary data.</text>
</comment>
<comment type="similarity">
    <text evidence="1">Belongs to the AHA1 family.</text>
</comment>
<gene>
    <name evidence="3" type="ORF">GCM10007315_28790</name>
</gene>
<dbReference type="EMBL" id="BMYJ01000009">
    <property type="protein sequence ID" value="GHC62845.1"/>
    <property type="molecule type" value="Genomic_DNA"/>
</dbReference>
<dbReference type="InterPro" id="IPR013538">
    <property type="entry name" value="ASHA1/2-like_C"/>
</dbReference>
<dbReference type="Proteomes" id="UP000638981">
    <property type="component" value="Unassembled WGS sequence"/>
</dbReference>